<keyword evidence="1" id="KW-0472">Membrane</keyword>
<dbReference type="Proteomes" id="UP001189624">
    <property type="component" value="Chromosome 6"/>
</dbReference>
<dbReference type="Gramene" id="rna-AYBTSS11_LOCUS20218">
    <property type="protein sequence ID" value="CAJ1964262.1"/>
    <property type="gene ID" value="gene-AYBTSS11_LOCUS20218"/>
</dbReference>
<dbReference type="EMBL" id="OY731403">
    <property type="protein sequence ID" value="CAJ1964262.1"/>
    <property type="molecule type" value="Genomic_DNA"/>
</dbReference>
<keyword evidence="1" id="KW-0812">Transmembrane</keyword>
<organism evidence="2 3">
    <name type="scientific">Sphenostylis stenocarpa</name>
    <dbReference type="NCBI Taxonomy" id="92480"/>
    <lineage>
        <taxon>Eukaryota</taxon>
        <taxon>Viridiplantae</taxon>
        <taxon>Streptophyta</taxon>
        <taxon>Embryophyta</taxon>
        <taxon>Tracheophyta</taxon>
        <taxon>Spermatophyta</taxon>
        <taxon>Magnoliopsida</taxon>
        <taxon>eudicotyledons</taxon>
        <taxon>Gunneridae</taxon>
        <taxon>Pentapetalae</taxon>
        <taxon>rosids</taxon>
        <taxon>fabids</taxon>
        <taxon>Fabales</taxon>
        <taxon>Fabaceae</taxon>
        <taxon>Papilionoideae</taxon>
        <taxon>50 kb inversion clade</taxon>
        <taxon>NPAAA clade</taxon>
        <taxon>indigoferoid/millettioid clade</taxon>
        <taxon>Phaseoleae</taxon>
        <taxon>Sphenostylis</taxon>
    </lineage>
</organism>
<feature type="transmembrane region" description="Helical" evidence="1">
    <location>
        <begin position="50"/>
        <end position="69"/>
    </location>
</feature>
<dbReference type="AlphaFoldDB" id="A0AA86ST91"/>
<reference evidence="2" key="1">
    <citation type="submission" date="2023-10" db="EMBL/GenBank/DDBJ databases">
        <authorList>
            <person name="Domelevo Entfellner J.-B."/>
        </authorList>
    </citation>
    <scope>NUCLEOTIDE SEQUENCE</scope>
</reference>
<name>A0AA86ST91_9FABA</name>
<evidence type="ECO:0000313" key="3">
    <source>
        <dbReference type="Proteomes" id="UP001189624"/>
    </source>
</evidence>
<evidence type="ECO:0000256" key="1">
    <source>
        <dbReference type="SAM" id="Phobius"/>
    </source>
</evidence>
<gene>
    <name evidence="2" type="ORF">AYBTSS11_LOCUS20218</name>
</gene>
<keyword evidence="1" id="KW-1133">Transmembrane helix</keyword>
<accession>A0AA86ST91</accession>
<keyword evidence="3" id="KW-1185">Reference proteome</keyword>
<evidence type="ECO:0000313" key="2">
    <source>
        <dbReference type="EMBL" id="CAJ1964262.1"/>
    </source>
</evidence>
<sequence length="76" mass="8449">MLCLRCEEEVGCDSIFVTTTSLRHASTGTRKRIRFSISAIACHHLRPTMVSVLATTTFFLTLISLFGWASDSLLAR</sequence>
<protein>
    <submittedName>
        <fullName evidence="2">Uncharacterized protein</fullName>
    </submittedName>
</protein>
<proteinExistence type="predicted"/>